<dbReference type="InterPro" id="IPR002918">
    <property type="entry name" value="Lipase_EstA/Esterase_EstB"/>
</dbReference>
<proteinExistence type="predicted"/>
<keyword evidence="2" id="KW-0732">Signal</keyword>
<dbReference type="Pfam" id="PF01674">
    <property type="entry name" value="Lipase_2"/>
    <property type="match status" value="1"/>
</dbReference>
<feature type="signal peptide" evidence="2">
    <location>
        <begin position="1"/>
        <end position="34"/>
    </location>
</feature>
<comment type="caution">
    <text evidence="3">The sequence shown here is derived from an EMBL/GenBank/DDBJ whole genome shotgun (WGS) entry which is preliminary data.</text>
</comment>
<dbReference type="Gene3D" id="3.40.50.1820">
    <property type="entry name" value="alpha/beta hydrolase"/>
    <property type="match status" value="1"/>
</dbReference>
<feature type="compositionally biased region" description="Low complexity" evidence="1">
    <location>
        <begin position="65"/>
        <end position="78"/>
    </location>
</feature>
<keyword evidence="4" id="KW-1185">Reference proteome</keyword>
<feature type="compositionally biased region" description="Polar residues" evidence="1">
    <location>
        <begin position="52"/>
        <end position="64"/>
    </location>
</feature>
<dbReference type="InterPro" id="IPR053228">
    <property type="entry name" value="Stereospecific_Lipase"/>
</dbReference>
<dbReference type="PANTHER" id="PTHR37574:SF1">
    <property type="entry name" value="LIPASE B"/>
    <property type="match status" value="1"/>
</dbReference>
<evidence type="ECO:0000313" key="4">
    <source>
        <dbReference type="Proteomes" id="UP001205740"/>
    </source>
</evidence>
<protein>
    <submittedName>
        <fullName evidence="3">Lipase (Class 2)</fullName>
    </submittedName>
</protein>
<dbReference type="InterPro" id="IPR029058">
    <property type="entry name" value="AB_hydrolase_fold"/>
</dbReference>
<name>A0ABT1H6Q0_9NOCA</name>
<dbReference type="PANTHER" id="PTHR37574">
    <property type="entry name" value="LIPASE B"/>
    <property type="match status" value="1"/>
</dbReference>
<dbReference type="RefSeq" id="WP_253655865.1">
    <property type="nucleotide sequence ID" value="NZ_BAAAOE010000005.1"/>
</dbReference>
<dbReference type="EMBL" id="JAMTCG010000006">
    <property type="protein sequence ID" value="MCP2162310.1"/>
    <property type="molecule type" value="Genomic_DNA"/>
</dbReference>
<reference evidence="3 4" key="1">
    <citation type="submission" date="2022-06" db="EMBL/GenBank/DDBJ databases">
        <title>Genomic Encyclopedia of Archaeal and Bacterial Type Strains, Phase II (KMG-II): from individual species to whole genera.</title>
        <authorList>
            <person name="Goeker M."/>
        </authorList>
    </citation>
    <scope>NUCLEOTIDE SEQUENCE [LARGE SCALE GENOMIC DNA]</scope>
    <source>
        <strain evidence="3 4">DSM 45037</strain>
    </source>
</reference>
<evidence type="ECO:0000256" key="1">
    <source>
        <dbReference type="SAM" id="MobiDB-lite"/>
    </source>
</evidence>
<gene>
    <name evidence="3" type="ORF">LX12_003514</name>
</gene>
<dbReference type="SUPFAM" id="SSF53474">
    <property type="entry name" value="alpha/beta-Hydrolases"/>
    <property type="match status" value="1"/>
</dbReference>
<organism evidence="3 4">
    <name type="scientific">Williamsia serinedens</name>
    <dbReference type="NCBI Taxonomy" id="391736"/>
    <lineage>
        <taxon>Bacteria</taxon>
        <taxon>Bacillati</taxon>
        <taxon>Actinomycetota</taxon>
        <taxon>Actinomycetes</taxon>
        <taxon>Mycobacteriales</taxon>
        <taxon>Nocardiaceae</taxon>
        <taxon>Williamsia</taxon>
    </lineage>
</organism>
<evidence type="ECO:0000256" key="2">
    <source>
        <dbReference type="SAM" id="SignalP"/>
    </source>
</evidence>
<sequence>MTITNSRLRRAAVACMSVAAAVGITVGATGPATAAPSVQQLADVIKTGLKSPKTSSNLQARQQNVTTAAAPTVIPTGTDSTSSETVGVGPRQTRFIPAFAYSAFHPDAAPPGANNYSCKPKSGQRPVVLVHGTWESAYDNFAMMSPDLTTAGFCVYTFNYGKLNITNGGGVISLIPGANGTGDIPTSAGQLAAFVDKVLARTGASKVDIVGHSQGGVMARQYLKFNGGQAKVQKLITLGATNHGTTLDGIGALGRTINNLGIDVLGLASLPVGVAGIQQVVGSDFINNVNAGGDTLPGIDYTIIRTKYDEVTTPSESTFLTAGPGATVKNITLQDGCPIDFSDHVSMSYSPRAITLVQQALDPTTKLVCTVNGFITG</sequence>
<feature type="region of interest" description="Disordered" evidence="1">
    <location>
        <begin position="51"/>
        <end position="87"/>
    </location>
</feature>
<feature type="chain" id="PRO_5047214810" evidence="2">
    <location>
        <begin position="35"/>
        <end position="377"/>
    </location>
</feature>
<evidence type="ECO:0000313" key="3">
    <source>
        <dbReference type="EMBL" id="MCP2162310.1"/>
    </source>
</evidence>
<accession>A0ABT1H6Q0</accession>
<dbReference type="Proteomes" id="UP001205740">
    <property type="component" value="Unassembled WGS sequence"/>
</dbReference>